<dbReference type="Gene3D" id="3.40.50.720">
    <property type="entry name" value="NAD(P)-binding Rossmann-like Domain"/>
    <property type="match status" value="1"/>
</dbReference>
<dbReference type="EMBL" id="JAMFLZ010000004">
    <property type="protein sequence ID" value="MCL6295356.1"/>
    <property type="molecule type" value="Genomic_DNA"/>
</dbReference>
<evidence type="ECO:0000313" key="5">
    <source>
        <dbReference type="EMBL" id="MCL6295356.1"/>
    </source>
</evidence>
<dbReference type="Pfam" id="PF01408">
    <property type="entry name" value="GFO_IDH_MocA"/>
    <property type="match status" value="1"/>
</dbReference>
<evidence type="ECO:0000259" key="4">
    <source>
        <dbReference type="Pfam" id="PF22725"/>
    </source>
</evidence>
<proteinExistence type="inferred from homology"/>
<protein>
    <submittedName>
        <fullName evidence="5">Inositol 2-dehydrogenase</fullName>
        <ecNumber evidence="5">1.1.1.18</ecNumber>
    </submittedName>
</protein>
<dbReference type="Gene3D" id="3.30.360.10">
    <property type="entry name" value="Dihydrodipicolinate Reductase, domain 2"/>
    <property type="match status" value="1"/>
</dbReference>
<reference evidence="5" key="1">
    <citation type="submission" date="2022-05" db="EMBL/GenBank/DDBJ databases">
        <authorList>
            <person name="Park J.-S."/>
        </authorList>
    </citation>
    <scope>NUCLEOTIDE SEQUENCE</scope>
    <source>
        <strain evidence="5">2012CJ34-3</strain>
    </source>
</reference>
<keyword evidence="6" id="KW-1185">Reference proteome</keyword>
<dbReference type="SUPFAM" id="SSF55347">
    <property type="entry name" value="Glyceraldehyde-3-phosphate dehydrogenase-like, C-terminal domain"/>
    <property type="match status" value="1"/>
</dbReference>
<dbReference type="InterPro" id="IPR030827">
    <property type="entry name" value="Myo_inos_IolG"/>
</dbReference>
<dbReference type="InterPro" id="IPR055170">
    <property type="entry name" value="GFO_IDH_MocA-like_dom"/>
</dbReference>
<comment type="similarity">
    <text evidence="1">Belongs to the Gfo/Idh/MocA family.</text>
</comment>
<name>A0ABT0QEG4_9FLAO</name>
<dbReference type="InterPro" id="IPR000683">
    <property type="entry name" value="Gfo/Idh/MocA-like_OxRdtase_N"/>
</dbReference>
<dbReference type="EC" id="1.1.1.18" evidence="5"/>
<evidence type="ECO:0000256" key="1">
    <source>
        <dbReference type="ARBA" id="ARBA00010928"/>
    </source>
</evidence>
<organism evidence="5 6">
    <name type="scientific">Jejuia spongiicola</name>
    <dbReference type="NCBI Taxonomy" id="2942207"/>
    <lineage>
        <taxon>Bacteria</taxon>
        <taxon>Pseudomonadati</taxon>
        <taxon>Bacteroidota</taxon>
        <taxon>Flavobacteriia</taxon>
        <taxon>Flavobacteriales</taxon>
        <taxon>Flavobacteriaceae</taxon>
        <taxon>Jejuia</taxon>
    </lineage>
</organism>
<feature type="domain" description="GFO/IDH/MocA-like oxidoreductase" evidence="4">
    <location>
        <begin position="129"/>
        <end position="249"/>
    </location>
</feature>
<evidence type="ECO:0000256" key="2">
    <source>
        <dbReference type="ARBA" id="ARBA00023002"/>
    </source>
</evidence>
<accession>A0ABT0QEG4</accession>
<dbReference type="RefSeq" id="WP_099563316.1">
    <property type="nucleotide sequence ID" value="NZ_JAMFLZ010000004.1"/>
</dbReference>
<evidence type="ECO:0000259" key="3">
    <source>
        <dbReference type="Pfam" id="PF01408"/>
    </source>
</evidence>
<dbReference type="InterPro" id="IPR036291">
    <property type="entry name" value="NAD(P)-bd_dom_sf"/>
</dbReference>
<dbReference type="Proteomes" id="UP001165381">
    <property type="component" value="Unassembled WGS sequence"/>
</dbReference>
<sequence>MIKIGVVGLGRMGKIHLENLSKNIQDAKVIAAVNPGDEGQNFALQNGIKNVSNKIDSITSNPEIDAVVICSPNNTHSEYIIKAAKAGKAVFCEKPIDMSLEKANETISLISKLNVPIMIGFNQRFDNNFSKVKNDISAGKIGLLRNIHIISRDPQPPPISYIKNSGGLFKDMTIHDFDMARFIMGSEVAEVFAYGNCLIDPAIGKAGDIDSATVLLKFENNALATIENSREAKYGYDQRLEVFGSKGVIKVKNPLKSNVETSTEIGTETDSHLNFFMDRYKLSYLEEMRCFINALINNKPMPVSGEDGIKAMIIAEAANKSLIENRPIKVDSIKIN</sequence>
<dbReference type="NCBIfam" id="TIGR04380">
    <property type="entry name" value="myo_inos_iolG"/>
    <property type="match status" value="1"/>
</dbReference>
<keyword evidence="2 5" id="KW-0560">Oxidoreductase</keyword>
<dbReference type="PANTHER" id="PTHR42840:SF3">
    <property type="entry name" value="BINDING ROSSMANN FOLD OXIDOREDUCTASE, PUTATIVE (AFU_ORTHOLOGUE AFUA_2G10240)-RELATED"/>
    <property type="match status" value="1"/>
</dbReference>
<dbReference type="Pfam" id="PF22725">
    <property type="entry name" value="GFO_IDH_MocA_C3"/>
    <property type="match status" value="1"/>
</dbReference>
<dbReference type="PANTHER" id="PTHR42840">
    <property type="entry name" value="NAD(P)-BINDING ROSSMANN-FOLD SUPERFAMILY PROTEIN-RELATED"/>
    <property type="match status" value="1"/>
</dbReference>
<gene>
    <name evidence="5" type="primary">iolG</name>
    <name evidence="5" type="ORF">M3P09_10150</name>
</gene>
<dbReference type="SUPFAM" id="SSF51735">
    <property type="entry name" value="NAD(P)-binding Rossmann-fold domains"/>
    <property type="match status" value="1"/>
</dbReference>
<feature type="domain" description="Gfo/Idh/MocA-like oxidoreductase N-terminal" evidence="3">
    <location>
        <begin position="2"/>
        <end position="121"/>
    </location>
</feature>
<evidence type="ECO:0000313" key="6">
    <source>
        <dbReference type="Proteomes" id="UP001165381"/>
    </source>
</evidence>
<dbReference type="GO" id="GO:0050112">
    <property type="term" value="F:inositol 2-dehydrogenase (NAD+) activity"/>
    <property type="evidence" value="ECO:0007669"/>
    <property type="project" value="UniProtKB-EC"/>
</dbReference>
<comment type="caution">
    <text evidence="5">The sequence shown here is derived from an EMBL/GenBank/DDBJ whole genome shotgun (WGS) entry which is preliminary data.</text>
</comment>